<feature type="compositionally biased region" description="Polar residues" evidence="3">
    <location>
        <begin position="814"/>
        <end position="837"/>
    </location>
</feature>
<feature type="compositionally biased region" description="Basic and acidic residues" evidence="3">
    <location>
        <begin position="310"/>
        <end position="324"/>
    </location>
</feature>
<feature type="compositionally biased region" description="Low complexity" evidence="3">
    <location>
        <begin position="555"/>
        <end position="566"/>
    </location>
</feature>
<dbReference type="PANTHER" id="PTHR14435">
    <property type="entry name" value="ZINC FINGER PROTEIN 106"/>
    <property type="match status" value="1"/>
</dbReference>
<feature type="repeat" description="WD" evidence="1">
    <location>
        <begin position="1319"/>
        <end position="1358"/>
    </location>
</feature>
<dbReference type="InterPro" id="IPR001680">
    <property type="entry name" value="WD40_rpt"/>
</dbReference>
<feature type="compositionally biased region" description="Polar residues" evidence="3">
    <location>
        <begin position="325"/>
        <end position="349"/>
    </location>
</feature>
<evidence type="ECO:0000256" key="3">
    <source>
        <dbReference type="SAM" id="MobiDB-lite"/>
    </source>
</evidence>
<reference evidence="6" key="2">
    <citation type="submission" date="2025-09" db="UniProtKB">
        <authorList>
            <consortium name="Ensembl"/>
        </authorList>
    </citation>
    <scope>IDENTIFICATION</scope>
</reference>
<evidence type="ECO:0000313" key="6">
    <source>
        <dbReference type="Ensembl" id="ENSSFAP00005006357.1"/>
    </source>
</evidence>
<dbReference type="SMART" id="SM00320">
    <property type="entry name" value="WD40"/>
    <property type="match status" value="6"/>
</dbReference>
<evidence type="ECO:0000256" key="2">
    <source>
        <dbReference type="SAM" id="Coils"/>
    </source>
</evidence>
<dbReference type="PANTHER" id="PTHR14435:SF2">
    <property type="entry name" value="ZINC FINGER PROTEIN 106"/>
    <property type="match status" value="1"/>
</dbReference>
<feature type="region of interest" description="Disordered" evidence="3">
    <location>
        <begin position="732"/>
        <end position="866"/>
    </location>
</feature>
<feature type="compositionally biased region" description="Pro residues" evidence="3">
    <location>
        <begin position="772"/>
        <end position="792"/>
    </location>
</feature>
<dbReference type="PROSITE" id="PS00028">
    <property type="entry name" value="ZINC_FINGER_C2H2_1"/>
    <property type="match status" value="1"/>
</dbReference>
<feature type="compositionally biased region" description="Basic and acidic residues" evidence="3">
    <location>
        <begin position="463"/>
        <end position="473"/>
    </location>
</feature>
<sequence length="1457" mass="158741">RHHHEGAVGRVDCGHECRPCRVTVVSLTDYAHHISDPAHKQKAAAADRLQASSHGPEDYFDQALVDLVQKRKDRIRKEEEAAAAKLAKEEEERKKKEAFQHRLKEAKDQYRRECVWQPPPHRLSGSGHHGNWYSRGGGGGPGEQPWRCNTQGRSATWHAQDPPNLQRWASGEHGNPPDWRGNRPWGQGSLPPNPQSRLPWLSSGGSSNGLYGRNSVSQLASKGHFSGGPPTGLWWPNFFPNNFHHAGSAECDQRVQRAGPQNRESDPRPQSSDPKPDRACCRSPCSVTNGPESAPCNGPNQNPAKGPRPRQQEEPDHGCLDRQSRPQQRPYQTASSRQSLENSAKQQSKPKTRPRDGSSSSRSSSSHPDQTQIPPAPLQAKRPCPRTGPKMSSVPEPSPARPSKPSGQVQTKSPGGPSAIRASSSGPLKHSASERDIQKSFKKAKQSFEKRGSLDGSSPSRTETAEDRPKNHDLAGGNRENGCLQKPALSDSAWLEKTKSSACSHNLQSLHVSTSTAETAEPAAPGAGDQQNPNKAEQQTCSQAPDEAMQAEEAGQSTEEAGQGTEEAGHCVEEAGHSTEEVGHGIESDASKSGEAAAVPGLSRLELPPVLRRDLTKHISSRSKAVGHEPNLNIARRVRNLSESRRSDSEKDSGLKPTVRQLISASGSRRSVNWDQVYQEVRKKQDQGKGMPRFGIEMVPCEQESHSLEEDGVPLLEGFHWESLMDVSSQSSSRKRSLSESSLAPGFTPSSPPESRETPEMDELRAERRGSAPPPDLHPAPPPDLHPAPPSDLLPELQAEGGASDAAADQASQTVKALQRSDSALGDSSSGTEQLDGQGTGKRRRAALVSPASNPESSCLEHSSKRRKVKCKKERLQIDQLLSVSLREDELSRSLQTVDTSLVQARAALEAAYLEVQRLMVVKQQVCLSTAGHWSRGTGVLMDGGPGGRSGRTDVQLDRRCVCGSDTAEDAPQLKEEQLDWASRESLVPSSAAQSVCPPPSGFAAVVVKEEPRSPVHVSGQHPPADWAHSTTAELPGAAGTAVLPVLPVLRVLPVLLVLLALSVLSVLLVFSVLSVLLFGNSLTVVVFPVWFADASSDGGEEAPPSEGRFEGHQEAVNAMQIHDGLLYTCSGDRTVRAFDLQSRRCVGVFQGHASKVSCLLVSAAPSLHHRLYSGSSDQTIRCYNLQTRELEQLFSLPDRVLCLHSRWKTLFAGLANGNVVTFNLKTNRQVEVFECHGPRAVSCLASCQEGARRVLLVGSFDNTISVRDARSGLLLRLLEGHSKTVLCMKVVNDLVFSGSSDQCVHTHNIHTGELLRVYRGHSHAVSVVTVLGSVMVTACLDKLVRVYDLQSQEQLQVYGGHSDMVMCMAVHRNTIYTGCYDGSVRAVRLHLENRFHCRWQGCSLVFGLQDHLQQHLLCCHGDSSQTLRCRWRNCEEEFNVRSCKQVRGGREESRVE</sequence>
<feature type="compositionally biased region" description="Low complexity" evidence="3">
    <location>
        <begin position="793"/>
        <end position="813"/>
    </location>
</feature>
<accession>A0A672FK98</accession>
<dbReference type="InterPro" id="IPR036322">
    <property type="entry name" value="WD40_repeat_dom_sf"/>
</dbReference>
<gene>
    <name evidence="6" type="primary">znf106a</name>
</gene>
<dbReference type="InterPro" id="IPR042622">
    <property type="entry name" value="Znf106"/>
</dbReference>
<dbReference type="GO" id="GO:0016020">
    <property type="term" value="C:membrane"/>
    <property type="evidence" value="ECO:0007669"/>
    <property type="project" value="TreeGrafter"/>
</dbReference>
<evidence type="ECO:0000313" key="7">
    <source>
        <dbReference type="Proteomes" id="UP000472267"/>
    </source>
</evidence>
<keyword evidence="2" id="KW-0175">Coiled coil</keyword>
<dbReference type="GO" id="GO:0017124">
    <property type="term" value="F:SH3 domain binding"/>
    <property type="evidence" value="ECO:0007669"/>
    <property type="project" value="TreeGrafter"/>
</dbReference>
<dbReference type="GO" id="GO:0008286">
    <property type="term" value="P:insulin receptor signaling pathway"/>
    <property type="evidence" value="ECO:0007669"/>
    <property type="project" value="TreeGrafter"/>
</dbReference>
<reference evidence="6" key="1">
    <citation type="submission" date="2025-08" db="UniProtKB">
        <authorList>
            <consortium name="Ensembl"/>
        </authorList>
    </citation>
    <scope>IDENTIFICATION</scope>
</reference>
<dbReference type="CDD" id="cd00200">
    <property type="entry name" value="WD40"/>
    <property type="match status" value="1"/>
</dbReference>
<feature type="compositionally biased region" description="Basic and acidic residues" evidence="3">
    <location>
        <begin position="567"/>
        <end position="592"/>
    </location>
</feature>
<feature type="compositionally biased region" description="Polar residues" evidence="3">
    <location>
        <begin position="851"/>
        <end position="861"/>
    </location>
</feature>
<feature type="compositionally biased region" description="Basic and acidic residues" evidence="3">
    <location>
        <begin position="754"/>
        <end position="770"/>
    </location>
</feature>
<evidence type="ECO:0000256" key="4">
    <source>
        <dbReference type="SAM" id="Phobius"/>
    </source>
</evidence>
<dbReference type="GO" id="GO:0003723">
    <property type="term" value="F:RNA binding"/>
    <property type="evidence" value="ECO:0007669"/>
    <property type="project" value="InterPro"/>
</dbReference>
<organism evidence="6 7">
    <name type="scientific">Salarias fasciatus</name>
    <name type="common">Jewelled blenny</name>
    <name type="synonym">Blennius fasciatus</name>
    <dbReference type="NCBI Taxonomy" id="181472"/>
    <lineage>
        <taxon>Eukaryota</taxon>
        <taxon>Metazoa</taxon>
        <taxon>Chordata</taxon>
        <taxon>Craniata</taxon>
        <taxon>Vertebrata</taxon>
        <taxon>Euteleostomi</taxon>
        <taxon>Actinopterygii</taxon>
        <taxon>Neopterygii</taxon>
        <taxon>Teleostei</taxon>
        <taxon>Neoteleostei</taxon>
        <taxon>Acanthomorphata</taxon>
        <taxon>Ovalentaria</taxon>
        <taxon>Blenniimorphae</taxon>
        <taxon>Blenniiformes</taxon>
        <taxon>Blennioidei</taxon>
        <taxon>Blenniidae</taxon>
        <taxon>Salariinae</taxon>
        <taxon>Salarias</taxon>
    </lineage>
</organism>
<dbReference type="InterPro" id="IPR015943">
    <property type="entry name" value="WD40/YVTN_repeat-like_dom_sf"/>
</dbReference>
<feature type="compositionally biased region" description="Basic and acidic residues" evidence="3">
    <location>
        <begin position="640"/>
        <end position="654"/>
    </location>
</feature>
<dbReference type="Proteomes" id="UP000472267">
    <property type="component" value="Unassembled WGS sequence"/>
</dbReference>
<name>A0A672FK98_SALFA</name>
<dbReference type="SUPFAM" id="SSF50978">
    <property type="entry name" value="WD40 repeat-like"/>
    <property type="match status" value="1"/>
</dbReference>
<feature type="transmembrane region" description="Helical" evidence="4">
    <location>
        <begin position="1055"/>
        <end position="1079"/>
    </location>
</feature>
<dbReference type="GO" id="GO:0005829">
    <property type="term" value="C:cytosol"/>
    <property type="evidence" value="ECO:0007669"/>
    <property type="project" value="TreeGrafter"/>
</dbReference>
<feature type="coiled-coil region" evidence="2">
    <location>
        <begin position="72"/>
        <end position="109"/>
    </location>
</feature>
<evidence type="ECO:0000256" key="1">
    <source>
        <dbReference type="PROSITE-ProRule" id="PRU00221"/>
    </source>
</evidence>
<dbReference type="PROSITE" id="PS50082">
    <property type="entry name" value="WD_REPEATS_2"/>
    <property type="match status" value="2"/>
</dbReference>
<evidence type="ECO:0000259" key="5">
    <source>
        <dbReference type="PROSITE" id="PS00028"/>
    </source>
</evidence>
<keyword evidence="7" id="KW-1185">Reference proteome</keyword>
<protein>
    <submittedName>
        <fullName evidence="6">Zinc finger protein 106a</fullName>
    </submittedName>
</protein>
<keyword evidence="1" id="KW-0853">WD repeat</keyword>
<dbReference type="Gene3D" id="2.130.10.10">
    <property type="entry name" value="YVTN repeat-like/Quinoprotein amine dehydrogenase"/>
    <property type="match status" value="2"/>
</dbReference>
<dbReference type="Pfam" id="PF00400">
    <property type="entry name" value="WD40"/>
    <property type="match status" value="5"/>
</dbReference>
<feature type="domain" description="C2H2-type" evidence="5">
    <location>
        <begin position="1398"/>
        <end position="1421"/>
    </location>
</feature>
<feature type="region of interest" description="Disordered" evidence="3">
    <location>
        <begin position="511"/>
        <end position="667"/>
    </location>
</feature>
<keyword evidence="4" id="KW-0472">Membrane</keyword>
<feature type="repeat" description="WD" evidence="1">
    <location>
        <begin position="1110"/>
        <end position="1149"/>
    </location>
</feature>
<keyword evidence="4" id="KW-0812">Transmembrane</keyword>
<feature type="compositionally biased region" description="Polar residues" evidence="3">
    <location>
        <begin position="529"/>
        <end position="543"/>
    </location>
</feature>
<feature type="compositionally biased region" description="Low complexity" evidence="3">
    <location>
        <begin position="516"/>
        <end position="528"/>
    </location>
</feature>
<feature type="region of interest" description="Disordered" evidence="3">
    <location>
        <begin position="251"/>
        <end position="485"/>
    </location>
</feature>
<proteinExistence type="predicted"/>
<keyword evidence="4" id="KW-1133">Transmembrane helix</keyword>
<dbReference type="InterPro" id="IPR013087">
    <property type="entry name" value="Znf_C2H2_type"/>
</dbReference>
<feature type="region of interest" description="Disordered" evidence="3">
    <location>
        <begin position="154"/>
        <end position="204"/>
    </location>
</feature>
<dbReference type="Ensembl" id="ENSSFAT00005006681.1">
    <property type="protein sequence ID" value="ENSSFAP00005006357.1"/>
    <property type="gene ID" value="ENSSFAG00005003853.1"/>
</dbReference>
<dbReference type="FunFam" id="2.130.10.10:FF:000114">
    <property type="entry name" value="zinc finger protein 106 isoform X1"/>
    <property type="match status" value="1"/>
</dbReference>